<dbReference type="Proteomes" id="UP000035681">
    <property type="component" value="Unplaced"/>
</dbReference>
<dbReference type="PROSITE" id="PS50206">
    <property type="entry name" value="RHODANESE_3"/>
    <property type="match status" value="1"/>
</dbReference>
<dbReference type="STRING" id="6248.A0A0K0E0U2"/>
<dbReference type="SUPFAM" id="SSF52821">
    <property type="entry name" value="Rhodanese/Cell cycle control phosphatase"/>
    <property type="match status" value="1"/>
</dbReference>
<evidence type="ECO:0000256" key="1">
    <source>
        <dbReference type="ARBA" id="ARBA00011065"/>
    </source>
</evidence>
<keyword evidence="4" id="KW-0498">Mitosis</keyword>
<dbReference type="InterPro" id="IPR001763">
    <property type="entry name" value="Rhodanese-like_dom"/>
</dbReference>
<keyword evidence="5" id="KW-0378">Hydrolase</keyword>
<dbReference type="WBParaSite" id="SSTP_0000310400.1">
    <property type="protein sequence ID" value="SSTP_0000310400.1"/>
    <property type="gene ID" value="SSTP_0000310400"/>
</dbReference>
<evidence type="ECO:0000256" key="7">
    <source>
        <dbReference type="ARBA" id="ARBA00023306"/>
    </source>
</evidence>
<evidence type="ECO:0000313" key="11">
    <source>
        <dbReference type="WBParaSite" id="SSTP_0000310400.1"/>
    </source>
</evidence>
<dbReference type="AlphaFoldDB" id="A0A0K0E0U2"/>
<reference evidence="11" key="1">
    <citation type="submission" date="2015-08" db="UniProtKB">
        <authorList>
            <consortium name="WormBaseParasite"/>
        </authorList>
    </citation>
    <scope>IDENTIFICATION</scope>
</reference>
<evidence type="ECO:0000256" key="8">
    <source>
        <dbReference type="ARBA" id="ARBA00051722"/>
    </source>
</evidence>
<accession>A0A0K0E0U2</accession>
<dbReference type="Pfam" id="PF00581">
    <property type="entry name" value="Rhodanese"/>
    <property type="match status" value="1"/>
</dbReference>
<protein>
    <recommendedName>
        <fullName evidence="2">protein-tyrosine-phosphatase</fullName>
        <ecNumber evidence="2">3.1.3.48</ecNumber>
    </recommendedName>
</protein>
<evidence type="ECO:0000259" key="9">
    <source>
        <dbReference type="PROSITE" id="PS50206"/>
    </source>
</evidence>
<sequence length="425" mass="48999">MTAPFPDDDFSRDSGFAFEDSRDSLYFQYTTTETTSITENISIETDSTDPIDIDIYQNNSTTNITRTSIKGLTDVTKNYNNLQNCMHLNNKTDLKAFGCHVNNRKRAFETSFINDDTIPRRKRIDISFENNTSYHESPKARISKTKSTSFIPTRKAAFSAFTSSLSIGCLSEAHSSENIYNEDFVYSLPLVERPQKPSSAYGSISGETLVNLMTKLGNNFQEKYILIDCRYPYEYEGGHVSGAMNFYTPENIGSMFFPEDECMAKCIKNKVPIFYCEFSQKRGPGMADALRAADRIRNRYPTVSYREIYVLDRGYKKFFTEDKFLDYCNPVSYIPMLHPDYNSELEKYKHIHKSKTGKDRRERSIKLRTFRSSGTKRVLQFNTQSEKKLEMLLEIPSLPQSNTISNIFNEDSNFSQDINSYCNNK</sequence>
<keyword evidence="6" id="KW-0904">Protein phosphatase</keyword>
<evidence type="ECO:0000256" key="6">
    <source>
        <dbReference type="ARBA" id="ARBA00022912"/>
    </source>
</evidence>
<feature type="domain" description="Rhodanese" evidence="9">
    <location>
        <begin position="220"/>
        <end position="323"/>
    </location>
</feature>
<dbReference type="GO" id="GO:0110032">
    <property type="term" value="P:positive regulation of G2/MI transition of meiotic cell cycle"/>
    <property type="evidence" value="ECO:0007669"/>
    <property type="project" value="TreeGrafter"/>
</dbReference>
<evidence type="ECO:0000256" key="2">
    <source>
        <dbReference type="ARBA" id="ARBA00013064"/>
    </source>
</evidence>
<dbReference type="SMART" id="SM00450">
    <property type="entry name" value="RHOD"/>
    <property type="match status" value="1"/>
</dbReference>
<evidence type="ECO:0000256" key="3">
    <source>
        <dbReference type="ARBA" id="ARBA00022618"/>
    </source>
</evidence>
<dbReference type="PANTHER" id="PTHR10828:SF76">
    <property type="entry name" value="M-PHASE INDUCER PHOSPHATASE"/>
    <property type="match status" value="1"/>
</dbReference>
<dbReference type="WBParaSite" id="TCONS_00000438.p1">
    <property type="protein sequence ID" value="TCONS_00000438.p1"/>
    <property type="gene ID" value="XLOC_000448"/>
</dbReference>
<proteinExistence type="inferred from homology"/>
<keyword evidence="3" id="KW-0132">Cell division</keyword>
<dbReference type="GO" id="GO:0005634">
    <property type="term" value="C:nucleus"/>
    <property type="evidence" value="ECO:0007669"/>
    <property type="project" value="TreeGrafter"/>
</dbReference>
<organism evidence="11">
    <name type="scientific">Strongyloides stercoralis</name>
    <name type="common">Threadworm</name>
    <dbReference type="NCBI Taxonomy" id="6248"/>
    <lineage>
        <taxon>Eukaryota</taxon>
        <taxon>Metazoa</taxon>
        <taxon>Ecdysozoa</taxon>
        <taxon>Nematoda</taxon>
        <taxon>Chromadorea</taxon>
        <taxon>Rhabditida</taxon>
        <taxon>Tylenchina</taxon>
        <taxon>Panagrolaimomorpha</taxon>
        <taxon>Strongyloidoidea</taxon>
        <taxon>Strongyloididae</taxon>
        <taxon>Strongyloides</taxon>
    </lineage>
</organism>
<keyword evidence="7" id="KW-0131">Cell cycle</keyword>
<comment type="similarity">
    <text evidence="1">Belongs to the MPI phosphatase family.</text>
</comment>
<evidence type="ECO:0000256" key="4">
    <source>
        <dbReference type="ARBA" id="ARBA00022776"/>
    </source>
</evidence>
<dbReference type="PANTHER" id="PTHR10828">
    <property type="entry name" value="M-PHASE INDUCER PHOSPHATASE DUAL SPECIFICITY PHOSPHATASE CDC25"/>
    <property type="match status" value="1"/>
</dbReference>
<dbReference type="EC" id="3.1.3.48" evidence="2"/>
<evidence type="ECO:0000313" key="10">
    <source>
        <dbReference type="Proteomes" id="UP000035681"/>
    </source>
</evidence>
<comment type="catalytic activity">
    <reaction evidence="8">
        <text>O-phospho-L-tyrosyl-[protein] + H2O = L-tyrosyl-[protein] + phosphate</text>
        <dbReference type="Rhea" id="RHEA:10684"/>
        <dbReference type="Rhea" id="RHEA-COMP:10136"/>
        <dbReference type="Rhea" id="RHEA-COMP:20101"/>
        <dbReference type="ChEBI" id="CHEBI:15377"/>
        <dbReference type="ChEBI" id="CHEBI:43474"/>
        <dbReference type="ChEBI" id="CHEBI:46858"/>
        <dbReference type="ChEBI" id="CHEBI:61978"/>
        <dbReference type="EC" id="3.1.3.48"/>
    </reaction>
</comment>
<dbReference type="GO" id="GO:0005737">
    <property type="term" value="C:cytoplasm"/>
    <property type="evidence" value="ECO:0007669"/>
    <property type="project" value="TreeGrafter"/>
</dbReference>
<dbReference type="GO" id="GO:0004725">
    <property type="term" value="F:protein tyrosine phosphatase activity"/>
    <property type="evidence" value="ECO:0007669"/>
    <property type="project" value="UniProtKB-EC"/>
</dbReference>
<evidence type="ECO:0000256" key="5">
    <source>
        <dbReference type="ARBA" id="ARBA00022801"/>
    </source>
</evidence>
<dbReference type="PRINTS" id="PR00716">
    <property type="entry name" value="MPIPHPHTASE"/>
</dbReference>
<dbReference type="FunFam" id="3.40.250.10:FF:000021">
    <property type="entry name" value="M-phase inducer phosphatase cdc-25.2"/>
    <property type="match status" value="1"/>
</dbReference>
<dbReference type="GO" id="GO:0051301">
    <property type="term" value="P:cell division"/>
    <property type="evidence" value="ECO:0007669"/>
    <property type="project" value="UniProtKB-KW"/>
</dbReference>
<dbReference type="GO" id="GO:0010971">
    <property type="term" value="P:positive regulation of G2/M transition of mitotic cell cycle"/>
    <property type="evidence" value="ECO:0007669"/>
    <property type="project" value="TreeGrafter"/>
</dbReference>
<dbReference type="InterPro" id="IPR036873">
    <property type="entry name" value="Rhodanese-like_dom_sf"/>
</dbReference>
<name>A0A0K0E0U2_STRER</name>
<dbReference type="InterPro" id="IPR000751">
    <property type="entry name" value="MPI_Phosphatase"/>
</dbReference>
<keyword evidence="10" id="KW-1185">Reference proteome</keyword>
<dbReference type="GO" id="GO:0000086">
    <property type="term" value="P:G2/M transition of mitotic cell cycle"/>
    <property type="evidence" value="ECO:0007669"/>
    <property type="project" value="TreeGrafter"/>
</dbReference>
<dbReference type="Gene3D" id="3.40.250.10">
    <property type="entry name" value="Rhodanese-like domain"/>
    <property type="match status" value="1"/>
</dbReference>